<evidence type="ECO:0000256" key="2">
    <source>
        <dbReference type="ARBA" id="ARBA00022857"/>
    </source>
</evidence>
<evidence type="ECO:0000259" key="4">
    <source>
        <dbReference type="Pfam" id="PF00171"/>
    </source>
</evidence>
<proteinExistence type="inferred from homology"/>
<reference evidence="5 6" key="1">
    <citation type="journal article" date="2019" name="Nat. Microbiol.">
        <title>Mediterranean grassland soil C-N compound turnover is dependent on rainfall and depth, and is mediated by genomically divergent microorganisms.</title>
        <authorList>
            <person name="Diamond S."/>
            <person name="Andeer P.F."/>
            <person name="Li Z."/>
            <person name="Crits-Christoph A."/>
            <person name="Burstein D."/>
            <person name="Anantharaman K."/>
            <person name="Lane K.R."/>
            <person name="Thomas B.C."/>
            <person name="Pan C."/>
            <person name="Northen T.R."/>
            <person name="Banfield J.F."/>
        </authorList>
    </citation>
    <scope>NUCLEOTIDE SEQUENCE [LARGE SCALE GENOMIC DNA]</scope>
    <source>
        <strain evidence="5">WS_11</strain>
    </source>
</reference>
<keyword evidence="2" id="KW-0521">NADP</keyword>
<dbReference type="FunFam" id="3.40.605.10:FF:000012">
    <property type="entry name" value="NAD-dependent succinate-semialdehyde dehydrogenase"/>
    <property type="match status" value="1"/>
</dbReference>
<name>A0A538U0V7_UNCEI</name>
<dbReference type="Gene3D" id="3.40.309.10">
    <property type="entry name" value="Aldehyde Dehydrogenase, Chain A, domain 2"/>
    <property type="match status" value="1"/>
</dbReference>
<evidence type="ECO:0000256" key="3">
    <source>
        <dbReference type="ARBA" id="ARBA00023002"/>
    </source>
</evidence>
<dbReference type="Proteomes" id="UP000319771">
    <property type="component" value="Unassembled WGS sequence"/>
</dbReference>
<dbReference type="PANTHER" id="PTHR43217">
    <property type="entry name" value="SUCCINATE SEMIALDEHYDE DEHYDROGENASE [NAD(P)+] SAD"/>
    <property type="match status" value="1"/>
</dbReference>
<keyword evidence="3" id="KW-0560">Oxidoreductase</keyword>
<dbReference type="CDD" id="cd07100">
    <property type="entry name" value="ALDH_SSADH1_GabD1"/>
    <property type="match status" value="1"/>
</dbReference>
<dbReference type="InterPro" id="IPR016161">
    <property type="entry name" value="Ald_DH/histidinol_DH"/>
</dbReference>
<dbReference type="PROSITE" id="PS00070">
    <property type="entry name" value="ALDEHYDE_DEHYDR_CYS"/>
    <property type="match status" value="1"/>
</dbReference>
<dbReference type="InterPro" id="IPR016163">
    <property type="entry name" value="Ald_DH_C"/>
</dbReference>
<dbReference type="EMBL" id="VBPB01000312">
    <property type="protein sequence ID" value="TMQ69421.1"/>
    <property type="molecule type" value="Genomic_DNA"/>
</dbReference>
<gene>
    <name evidence="5" type="ORF">E6K81_15005</name>
</gene>
<dbReference type="InterPro" id="IPR015590">
    <property type="entry name" value="Aldehyde_DH_dom"/>
</dbReference>
<dbReference type="Pfam" id="PF00171">
    <property type="entry name" value="Aldedh"/>
    <property type="match status" value="1"/>
</dbReference>
<dbReference type="InterPro" id="IPR044148">
    <property type="entry name" value="ALDH_GabD1-like"/>
</dbReference>
<dbReference type="FunFam" id="3.40.309.10:FF:000010">
    <property type="entry name" value="Gamma-aminobutyraldehyde dehydrogenase"/>
    <property type="match status" value="1"/>
</dbReference>
<dbReference type="PANTHER" id="PTHR43217:SF1">
    <property type="entry name" value="SUCCINATE SEMIALDEHYDE DEHYDROGENASE [NAD(P)+] SAD"/>
    <property type="match status" value="1"/>
</dbReference>
<accession>A0A538U0V7</accession>
<comment type="caution">
    <text evidence="5">The sequence shown here is derived from an EMBL/GenBank/DDBJ whole genome shotgun (WGS) entry which is preliminary data.</text>
</comment>
<dbReference type="Gene3D" id="3.40.605.10">
    <property type="entry name" value="Aldehyde Dehydrogenase, Chain A, domain 1"/>
    <property type="match status" value="1"/>
</dbReference>
<comment type="similarity">
    <text evidence="1">Belongs to the aldehyde dehydrogenase family.</text>
</comment>
<evidence type="ECO:0000256" key="1">
    <source>
        <dbReference type="ARBA" id="ARBA00009986"/>
    </source>
</evidence>
<dbReference type="SUPFAM" id="SSF53720">
    <property type="entry name" value="ALDH-like"/>
    <property type="match status" value="1"/>
</dbReference>
<dbReference type="AlphaFoldDB" id="A0A538U0V7"/>
<dbReference type="InterPro" id="IPR016162">
    <property type="entry name" value="Ald_DH_N"/>
</dbReference>
<sequence length="454" mass="48439">MSMQSINPATGEVLETFTETSAAEVERTLATAHAAFLAWRAVPFAARGQHMRKAGAVLRAGKAEYSRTMALEMGKPIVQGEAEVDKCALCCDYYAEHAEAFLAPQPRQTDATESYVRFDPLGPVLAVMPWNFPFWQVFRFAAPALMAGNAAILKHASNVPRSALQIEAVFREAGFPDGLFATVLVGSPAVAGLIADPRIVAVTLTGSEHAGRQVAERAGRELKKTVLELGGSDPFIVLADADVAVAARTAADARLVNSGQSCIAAKRFIVVEPAADTFIALLADELRARRLGDPLARDTDVGPQARADLRDDLHRQVEESVKRGARLVLGGKVPAGPGAFYPPTLLSAVDKGMPAFDEETFGPVAAVIRAKDDADAVRLANDSDFGLGAALWTRDLARAEHVAAQIEAGAVFVNGLVKSDPRLPFGGIKHSGYGRELSEYGIREFVNVKSVWIA</sequence>
<evidence type="ECO:0000313" key="5">
    <source>
        <dbReference type="EMBL" id="TMQ69421.1"/>
    </source>
</evidence>
<dbReference type="InterPro" id="IPR016160">
    <property type="entry name" value="Ald_DH_CS_CYS"/>
</dbReference>
<dbReference type="InterPro" id="IPR047110">
    <property type="entry name" value="GABD/Sad-like"/>
</dbReference>
<evidence type="ECO:0000313" key="6">
    <source>
        <dbReference type="Proteomes" id="UP000319771"/>
    </source>
</evidence>
<feature type="domain" description="Aldehyde dehydrogenase" evidence="4">
    <location>
        <begin position="3"/>
        <end position="451"/>
    </location>
</feature>
<protein>
    <submittedName>
        <fullName evidence="5">NAD-dependent succinate-semialdehyde dehydrogenase</fullName>
    </submittedName>
</protein>
<dbReference type="GO" id="GO:0004030">
    <property type="term" value="F:aldehyde dehydrogenase [NAD(P)+] activity"/>
    <property type="evidence" value="ECO:0007669"/>
    <property type="project" value="InterPro"/>
</dbReference>
<organism evidence="5 6">
    <name type="scientific">Eiseniibacteriota bacterium</name>
    <dbReference type="NCBI Taxonomy" id="2212470"/>
    <lineage>
        <taxon>Bacteria</taxon>
        <taxon>Candidatus Eiseniibacteriota</taxon>
    </lineage>
</organism>
<dbReference type="GO" id="GO:0004777">
    <property type="term" value="F:succinate-semialdehyde dehydrogenase (NAD+) activity"/>
    <property type="evidence" value="ECO:0007669"/>
    <property type="project" value="TreeGrafter"/>
</dbReference>